<evidence type="ECO:0000256" key="1">
    <source>
        <dbReference type="SAM" id="MobiDB-lite"/>
    </source>
</evidence>
<accession>A0A5E6XRC7</accession>
<sequence>MLSALDAANRPQSLQSLQQLIDTNQLVPPLRCDGKSCLTPVRFVPQRIDPKKENSVRSAYIGLTASVSSDHTVTCQYNALAQLNAILAAQSDPNFIGALDKGAKELRLLLMHNKIGGENQPAITGADSTADGRSAQRKSNNYKPTSTQLDSYLRTTADILKLRKLCEDDKLLAQTLILRFGQQKISWSDFYFEHGRYEDAWKMANKQGDACHPFAVMGTVEQFRAPADGAEHPIGWLKFRSERDKPNAKNVANSFSISVGARELAWLRAFPAGTEIIMFGVWKASKPTKNIYNVPSDPPRQITYSNHGLILYPKFHSQLFEVS</sequence>
<proteinExistence type="predicted"/>
<gene>
    <name evidence="2" type="ORF">PS655_05529</name>
</gene>
<dbReference type="EMBL" id="CABVHJ010000026">
    <property type="protein sequence ID" value="VVN42441.1"/>
    <property type="molecule type" value="Genomic_DNA"/>
</dbReference>
<evidence type="ECO:0000313" key="3">
    <source>
        <dbReference type="Proteomes" id="UP000327167"/>
    </source>
</evidence>
<reference evidence="2 3" key="1">
    <citation type="submission" date="2019-09" db="EMBL/GenBank/DDBJ databases">
        <authorList>
            <person name="Chandra G."/>
            <person name="Truman W A."/>
        </authorList>
    </citation>
    <scope>NUCLEOTIDE SEQUENCE [LARGE SCALE GENOMIC DNA]</scope>
    <source>
        <strain evidence="2">PS655</strain>
    </source>
</reference>
<name>A0A5E6XRC7_PSEFL</name>
<dbReference type="AlphaFoldDB" id="A0A5E6XRC7"/>
<feature type="compositionally biased region" description="Polar residues" evidence="1">
    <location>
        <begin position="137"/>
        <end position="146"/>
    </location>
</feature>
<protein>
    <submittedName>
        <fullName evidence="2">Uncharacterized protein</fullName>
    </submittedName>
</protein>
<organism evidence="2 3">
    <name type="scientific">Pseudomonas fluorescens</name>
    <dbReference type="NCBI Taxonomy" id="294"/>
    <lineage>
        <taxon>Bacteria</taxon>
        <taxon>Pseudomonadati</taxon>
        <taxon>Pseudomonadota</taxon>
        <taxon>Gammaproteobacteria</taxon>
        <taxon>Pseudomonadales</taxon>
        <taxon>Pseudomonadaceae</taxon>
        <taxon>Pseudomonas</taxon>
    </lineage>
</organism>
<feature type="region of interest" description="Disordered" evidence="1">
    <location>
        <begin position="120"/>
        <end position="146"/>
    </location>
</feature>
<dbReference type="Proteomes" id="UP000327167">
    <property type="component" value="Unassembled WGS sequence"/>
</dbReference>
<evidence type="ECO:0000313" key="2">
    <source>
        <dbReference type="EMBL" id="VVN42441.1"/>
    </source>
</evidence>